<dbReference type="GO" id="GO:0016787">
    <property type="term" value="F:hydrolase activity"/>
    <property type="evidence" value="ECO:0007669"/>
    <property type="project" value="UniProtKB-KW"/>
</dbReference>
<protein>
    <recommendedName>
        <fullName evidence="3">RNA helicase</fullName>
        <ecNumber evidence="3">3.6.4.13</ecNumber>
    </recommendedName>
</protein>
<comment type="catalytic activity">
    <reaction evidence="15">
        <text>ATP + H2O = ADP + phosphate + H(+)</text>
        <dbReference type="Rhea" id="RHEA:13065"/>
        <dbReference type="ChEBI" id="CHEBI:15377"/>
        <dbReference type="ChEBI" id="CHEBI:15378"/>
        <dbReference type="ChEBI" id="CHEBI:30616"/>
        <dbReference type="ChEBI" id="CHEBI:43474"/>
        <dbReference type="ChEBI" id="CHEBI:456216"/>
        <dbReference type="EC" id="3.6.4.13"/>
    </reaction>
    <physiologicalReaction direction="left-to-right" evidence="15">
        <dbReference type="Rhea" id="RHEA:13066"/>
    </physiologicalReaction>
</comment>
<dbReference type="RefSeq" id="XP_030832143.1">
    <property type="nucleotide sequence ID" value="XM_030976283.1"/>
</dbReference>
<evidence type="ECO:0000256" key="4">
    <source>
        <dbReference type="ARBA" id="ARBA00022490"/>
    </source>
</evidence>
<evidence type="ECO:0000256" key="13">
    <source>
        <dbReference type="ARBA" id="ARBA00022884"/>
    </source>
</evidence>
<reference evidence="21" key="1">
    <citation type="submission" date="2015-02" db="EMBL/GenBank/DDBJ databases">
        <title>Genome sequencing for Strongylocentrotus purpuratus.</title>
        <authorList>
            <person name="Murali S."/>
            <person name="Liu Y."/>
            <person name="Vee V."/>
            <person name="English A."/>
            <person name="Wang M."/>
            <person name="Skinner E."/>
            <person name="Han Y."/>
            <person name="Muzny D.M."/>
            <person name="Worley K.C."/>
            <person name="Gibbs R.A."/>
        </authorList>
    </citation>
    <scope>NUCLEOTIDE SEQUENCE</scope>
</reference>
<dbReference type="Pfam" id="PF18119">
    <property type="entry name" value="RIG-I_C"/>
    <property type="match status" value="1"/>
</dbReference>
<evidence type="ECO:0000259" key="17">
    <source>
        <dbReference type="PROSITE" id="PS51192"/>
    </source>
</evidence>
<organism evidence="20 21">
    <name type="scientific">Strongylocentrotus purpuratus</name>
    <name type="common">Purple sea urchin</name>
    <dbReference type="NCBI Taxonomy" id="7668"/>
    <lineage>
        <taxon>Eukaryota</taxon>
        <taxon>Metazoa</taxon>
        <taxon>Echinodermata</taxon>
        <taxon>Eleutherozoa</taxon>
        <taxon>Echinozoa</taxon>
        <taxon>Echinoidea</taxon>
        <taxon>Euechinoidea</taxon>
        <taxon>Echinacea</taxon>
        <taxon>Camarodonta</taxon>
        <taxon>Echinidea</taxon>
        <taxon>Strongylocentrotidae</taxon>
        <taxon>Strongylocentrotus</taxon>
    </lineage>
</organism>
<reference evidence="20" key="2">
    <citation type="submission" date="2021-01" db="UniProtKB">
        <authorList>
            <consortium name="EnsemblMetazoa"/>
        </authorList>
    </citation>
    <scope>IDENTIFICATION</scope>
</reference>
<dbReference type="Pfam" id="PF11648">
    <property type="entry name" value="RIG-I_C-RD"/>
    <property type="match status" value="1"/>
</dbReference>
<dbReference type="GO" id="GO:0003725">
    <property type="term" value="F:double-stranded RNA binding"/>
    <property type="evidence" value="ECO:0000318"/>
    <property type="project" value="GO_Central"/>
</dbReference>
<evidence type="ECO:0000313" key="20">
    <source>
        <dbReference type="EnsemblMetazoa" id="XP_030832143"/>
    </source>
</evidence>
<dbReference type="InterPro" id="IPR051363">
    <property type="entry name" value="RLR_Helicase"/>
</dbReference>
<evidence type="ECO:0000256" key="5">
    <source>
        <dbReference type="ARBA" id="ARBA00022588"/>
    </source>
</evidence>
<keyword evidence="21" id="KW-1185">Reference proteome</keyword>
<proteinExistence type="inferred from homology"/>
<dbReference type="Gene3D" id="3.40.50.300">
    <property type="entry name" value="P-loop containing nucleotide triphosphate hydrolases"/>
    <property type="match status" value="2"/>
</dbReference>
<evidence type="ECO:0000256" key="7">
    <source>
        <dbReference type="ARBA" id="ARBA00022741"/>
    </source>
</evidence>
<accession>A0A7M7N6W3</accession>
<dbReference type="SMART" id="SM00487">
    <property type="entry name" value="DEXDc"/>
    <property type="match status" value="1"/>
</dbReference>
<dbReference type="GO" id="GO:0005737">
    <property type="term" value="C:cytoplasm"/>
    <property type="evidence" value="ECO:0000318"/>
    <property type="project" value="GO_Central"/>
</dbReference>
<dbReference type="GO" id="GO:0003677">
    <property type="term" value="F:DNA binding"/>
    <property type="evidence" value="ECO:0007669"/>
    <property type="project" value="InterPro"/>
</dbReference>
<keyword evidence="13" id="KW-0694">RNA-binding</keyword>
<feature type="domain" description="Helicase C-terminal" evidence="18">
    <location>
        <begin position="362"/>
        <end position="518"/>
    </location>
</feature>
<evidence type="ECO:0000256" key="14">
    <source>
        <dbReference type="ARBA" id="ARBA00023118"/>
    </source>
</evidence>
<dbReference type="GeneID" id="100889139"/>
<evidence type="ECO:0000256" key="12">
    <source>
        <dbReference type="ARBA" id="ARBA00022859"/>
    </source>
</evidence>
<evidence type="ECO:0000256" key="1">
    <source>
        <dbReference type="ARBA" id="ARBA00004496"/>
    </source>
</evidence>
<evidence type="ECO:0000256" key="16">
    <source>
        <dbReference type="SAM" id="MobiDB-lite"/>
    </source>
</evidence>
<dbReference type="PROSITE" id="PS51194">
    <property type="entry name" value="HELICASE_CTER"/>
    <property type="match status" value="1"/>
</dbReference>
<dbReference type="InterPro" id="IPR001650">
    <property type="entry name" value="Helicase_C-like"/>
</dbReference>
<dbReference type="SUPFAM" id="SSF52540">
    <property type="entry name" value="P-loop containing nucleoside triphosphate hydrolases"/>
    <property type="match status" value="1"/>
</dbReference>
<keyword evidence="8" id="KW-0378">Hydrolase</keyword>
<keyword evidence="11" id="KW-0067">ATP-binding</keyword>
<name>A0A7M7N6W3_STRPU</name>
<dbReference type="CDD" id="cd15804">
    <property type="entry name" value="RLR_C"/>
    <property type="match status" value="1"/>
</dbReference>
<evidence type="ECO:0000256" key="15">
    <source>
        <dbReference type="ARBA" id="ARBA00049390"/>
    </source>
</evidence>
<dbReference type="InterPro" id="IPR041204">
    <property type="entry name" value="RIG-I-like_C"/>
</dbReference>
<keyword evidence="7" id="KW-0547">Nucleotide-binding</keyword>
<feature type="region of interest" description="Disordered" evidence="16">
    <location>
        <begin position="666"/>
        <end position="694"/>
    </location>
</feature>
<keyword evidence="12" id="KW-0391">Immunity</keyword>
<sequence>MVVLPTGTGKTEVAIALINRLFSARYHVGATNHRRQKSVFVVNKVPLVKQQKDRCLKYLRGKCEVAGTSGEELNDASLDSIIDTNDITVLTAQVLINALKDKNTKLQLSDIALLVLDECHHCQKSDPYNVLMAMYRDLKLNSPKLPRPQILGLTASPGVGDSKNIVEAERYITKLCANLDCRISRPKIYADQLNARSNSPQEILIIMKGRPLEDPFFREINVIMERIEAKIKLSEAGRALMKENDEFTKLVSRRGTQSYEQGVLNLKKKIQQKIENRDNRRELMTCVNYLREYNNSLFINRDARTSDAISYMEDYIKEEERSNPSGSADKSLKKMFRDNLETLNRIANLHAINPVLNELGRQLKKAYARNEESLSIIFTKTRASAKALEKWINEDPDLNHINAGKLTGGGNQGMTSTEQNRNLQLFKDKKYRILVATSVAEEGLDITECNMVFRYNYVTSDIGYVQTKGRSRSKFSGKIFVIVNSDLQLQDRELKNIIRVKMMNEVVQSIADSTLDNQRAFDDRILREQKNDQKERQREEALARITKVIKVEKSGIVLYCIKCLKEACSLDDIRCIKNMHHVVIDDLFLDKTRLVDLKKQPVVDDFKFMQKIHCGYCQSKWGKLMVYQQQKYPLIDIKNFTLMDDKRKKWSPSAWKEVPFVIRSIDPDDLGNQNNFSTAENPEGGQEKGEIEEDDDLIEYSNMMQID</sequence>
<dbReference type="Pfam" id="PF00271">
    <property type="entry name" value="Helicase_C"/>
    <property type="match status" value="1"/>
</dbReference>
<dbReference type="Pfam" id="PF04851">
    <property type="entry name" value="ResIII"/>
    <property type="match status" value="1"/>
</dbReference>
<dbReference type="GO" id="GO:0045087">
    <property type="term" value="P:innate immune response"/>
    <property type="evidence" value="ECO:0007669"/>
    <property type="project" value="UniProtKB-KW"/>
</dbReference>
<dbReference type="GO" id="GO:0003724">
    <property type="term" value="F:RNA helicase activity"/>
    <property type="evidence" value="ECO:0007669"/>
    <property type="project" value="UniProtKB-EC"/>
</dbReference>
<feature type="compositionally biased region" description="Polar residues" evidence="16">
    <location>
        <begin position="671"/>
        <end position="680"/>
    </location>
</feature>
<dbReference type="GO" id="GO:0051607">
    <property type="term" value="P:defense response to virus"/>
    <property type="evidence" value="ECO:0007669"/>
    <property type="project" value="UniProtKB-KW"/>
</dbReference>
<evidence type="ECO:0000259" key="19">
    <source>
        <dbReference type="PROSITE" id="PS51789"/>
    </source>
</evidence>
<dbReference type="FunCoup" id="A0A7M7N6W3">
    <property type="interactions" value="148"/>
</dbReference>
<dbReference type="PROSITE" id="PS51192">
    <property type="entry name" value="HELICASE_ATP_BIND_1"/>
    <property type="match status" value="1"/>
</dbReference>
<dbReference type="SMART" id="SM00490">
    <property type="entry name" value="HELICc"/>
    <property type="match status" value="1"/>
</dbReference>
<dbReference type="GO" id="GO:0003727">
    <property type="term" value="F:single-stranded RNA binding"/>
    <property type="evidence" value="ECO:0000318"/>
    <property type="project" value="GO_Central"/>
</dbReference>
<dbReference type="InterPro" id="IPR021673">
    <property type="entry name" value="RLR_CTR"/>
</dbReference>
<keyword evidence="6" id="KW-0479">Metal-binding</keyword>
<dbReference type="EnsemblMetazoa" id="XM_030976283">
    <property type="protein sequence ID" value="XP_030832143"/>
    <property type="gene ID" value="LOC100889139"/>
</dbReference>
<evidence type="ECO:0000256" key="9">
    <source>
        <dbReference type="ARBA" id="ARBA00022806"/>
    </source>
</evidence>
<keyword evidence="10" id="KW-0862">Zinc</keyword>
<keyword evidence="4" id="KW-0963">Cytoplasm</keyword>
<keyword evidence="9" id="KW-0347">Helicase</keyword>
<dbReference type="InParanoid" id="A0A7M7N6W3"/>
<dbReference type="Proteomes" id="UP000007110">
    <property type="component" value="Unassembled WGS sequence"/>
</dbReference>
<dbReference type="PANTHER" id="PTHR14074:SF16">
    <property type="entry name" value="ANTIVIRAL INNATE IMMUNE RESPONSE RECEPTOR RIG-I"/>
    <property type="match status" value="1"/>
</dbReference>
<dbReference type="GO" id="GO:0008270">
    <property type="term" value="F:zinc ion binding"/>
    <property type="evidence" value="ECO:0000318"/>
    <property type="project" value="GO_Central"/>
</dbReference>
<evidence type="ECO:0000313" key="21">
    <source>
        <dbReference type="Proteomes" id="UP000007110"/>
    </source>
</evidence>
<keyword evidence="5" id="KW-0399">Innate immunity</keyword>
<evidence type="ECO:0000256" key="10">
    <source>
        <dbReference type="ARBA" id="ARBA00022833"/>
    </source>
</evidence>
<evidence type="ECO:0000256" key="11">
    <source>
        <dbReference type="ARBA" id="ARBA00022840"/>
    </source>
</evidence>
<dbReference type="InterPro" id="IPR006935">
    <property type="entry name" value="Helicase/UvrB_N"/>
</dbReference>
<feature type="domain" description="Helicase ATP-binding" evidence="17">
    <location>
        <begin position="1"/>
        <end position="175"/>
    </location>
</feature>
<dbReference type="OrthoDB" id="416741at2759"/>
<dbReference type="InterPro" id="IPR038557">
    <property type="entry name" value="RLR_C_sf"/>
</dbReference>
<evidence type="ECO:0000256" key="3">
    <source>
        <dbReference type="ARBA" id="ARBA00012552"/>
    </source>
</evidence>
<dbReference type="Gene3D" id="2.170.150.30">
    <property type="entry name" value="RIG-I-like receptor, C-terminal regulatory domain"/>
    <property type="match status" value="1"/>
</dbReference>
<dbReference type="PROSITE" id="PS51789">
    <property type="entry name" value="RLR_CTR"/>
    <property type="match status" value="1"/>
</dbReference>
<feature type="domain" description="RLR CTR" evidence="19">
    <location>
        <begin position="546"/>
        <end position="672"/>
    </location>
</feature>
<dbReference type="KEGG" id="spu:100889139"/>
<evidence type="ECO:0000256" key="2">
    <source>
        <dbReference type="ARBA" id="ARBA00006866"/>
    </source>
</evidence>
<dbReference type="InterPro" id="IPR027417">
    <property type="entry name" value="P-loop_NTPase"/>
</dbReference>
<dbReference type="PANTHER" id="PTHR14074">
    <property type="entry name" value="HELICASE WITH DEATH DOMAIN-RELATED"/>
    <property type="match status" value="1"/>
</dbReference>
<dbReference type="AlphaFoldDB" id="A0A7M7N6W3"/>
<evidence type="ECO:0000259" key="18">
    <source>
        <dbReference type="PROSITE" id="PS51194"/>
    </source>
</evidence>
<dbReference type="InterPro" id="IPR014001">
    <property type="entry name" value="Helicase_ATP-bd"/>
</dbReference>
<dbReference type="OMA" id="TFCQMNP"/>
<comment type="similarity">
    <text evidence="2">Belongs to the helicase family. RLR subfamily.</text>
</comment>
<evidence type="ECO:0000256" key="8">
    <source>
        <dbReference type="ARBA" id="ARBA00022801"/>
    </source>
</evidence>
<dbReference type="Gene3D" id="1.20.1320.30">
    <property type="match status" value="1"/>
</dbReference>
<dbReference type="GO" id="GO:0005524">
    <property type="term" value="F:ATP binding"/>
    <property type="evidence" value="ECO:0007669"/>
    <property type="project" value="UniProtKB-KW"/>
</dbReference>
<dbReference type="EC" id="3.6.4.13" evidence="3"/>
<comment type="subcellular location">
    <subcellularLocation>
        <location evidence="1">Cytoplasm</location>
    </subcellularLocation>
</comment>
<keyword evidence="14" id="KW-0051">Antiviral defense</keyword>
<evidence type="ECO:0000256" key="6">
    <source>
        <dbReference type="ARBA" id="ARBA00022723"/>
    </source>
</evidence>